<dbReference type="InterPro" id="IPR036282">
    <property type="entry name" value="Glutathione-S-Trfase_C_sf"/>
</dbReference>
<dbReference type="OrthoDB" id="422574at2759"/>
<protein>
    <submittedName>
        <fullName evidence="5">Protein GstA</fullName>
    </submittedName>
</protein>
<feature type="domain" description="GST C-terminal" evidence="4">
    <location>
        <begin position="87"/>
        <end position="213"/>
    </location>
</feature>
<dbReference type="InterPro" id="IPR004046">
    <property type="entry name" value="GST_C"/>
</dbReference>
<dbReference type="InterPro" id="IPR004045">
    <property type="entry name" value="Glutathione_S-Trfase_N"/>
</dbReference>
<dbReference type="PANTHER" id="PTHR44051">
    <property type="entry name" value="GLUTATHIONE S-TRANSFERASE-RELATED"/>
    <property type="match status" value="1"/>
</dbReference>
<dbReference type="InterPro" id="IPR040079">
    <property type="entry name" value="Glutathione_S-Trfase"/>
</dbReference>
<proteinExistence type="inferred from homology"/>
<name>A0A8H6RLT7_9PEZI</name>
<gene>
    <name evidence="5" type="ORF">HII31_04442</name>
</gene>
<dbReference type="SFLD" id="SFLDS00019">
    <property type="entry name" value="Glutathione_Transferase_(cytos"/>
    <property type="match status" value="1"/>
</dbReference>
<dbReference type="SUPFAM" id="SSF52833">
    <property type="entry name" value="Thioredoxin-like"/>
    <property type="match status" value="1"/>
</dbReference>
<feature type="region of interest" description="Disordered" evidence="2">
    <location>
        <begin position="1133"/>
        <end position="1177"/>
    </location>
</feature>
<comment type="caution">
    <text evidence="5">The sequence shown here is derived from an EMBL/GenBank/DDBJ whole genome shotgun (WGS) entry which is preliminary data.</text>
</comment>
<evidence type="ECO:0000259" key="3">
    <source>
        <dbReference type="PROSITE" id="PS50404"/>
    </source>
</evidence>
<dbReference type="PANTHER" id="PTHR44051:SF2">
    <property type="entry name" value="HYPOTHETICAL GLUTATHIONE S-TRANSFERASE LIKE PROTEIN"/>
    <property type="match status" value="1"/>
</dbReference>
<dbReference type="SUPFAM" id="SSF47616">
    <property type="entry name" value="GST C-terminal domain-like"/>
    <property type="match status" value="1"/>
</dbReference>
<reference evidence="5" key="1">
    <citation type="submission" date="2020-04" db="EMBL/GenBank/DDBJ databases">
        <title>Draft genome resource of the tomato pathogen Pseudocercospora fuligena.</title>
        <authorList>
            <person name="Zaccaron A."/>
        </authorList>
    </citation>
    <scope>NUCLEOTIDE SEQUENCE</scope>
    <source>
        <strain evidence="5">PF001</strain>
    </source>
</reference>
<feature type="domain" description="GST N-terminal" evidence="3">
    <location>
        <begin position="2"/>
        <end position="85"/>
    </location>
</feature>
<evidence type="ECO:0000313" key="6">
    <source>
        <dbReference type="Proteomes" id="UP000660729"/>
    </source>
</evidence>
<comment type="similarity">
    <text evidence="1">Belongs to the GST superfamily.</text>
</comment>
<evidence type="ECO:0000256" key="1">
    <source>
        <dbReference type="ARBA" id="ARBA00007409"/>
    </source>
</evidence>
<dbReference type="InterPro" id="IPR010987">
    <property type="entry name" value="Glutathione-S-Trfase_C-like"/>
</dbReference>
<dbReference type="Pfam" id="PF02798">
    <property type="entry name" value="GST_N"/>
    <property type="match status" value="1"/>
</dbReference>
<sequence length="1177" mass="131539">MPDYTLHEYHASGNCCKIRLTAAILGIKLELKEYDTTKNETRTPEFLANINANGKIPVLQIGSATFLPESSAAMYYLADGSDLIPKDRLEHAQMLQWMFFEQYSHEPYIATLRYWLSILGEKRLSEEQKSSLLSRRTNGEAALNIMEAQLAAQNFFAGEKASLADIALYAYTHVAYEGGFDLKLWPNVAACMATEHTTRDERFSSRKAPVAALYEAIQAIEGDGSFAAEGDLGEVNPGLEIEGLGLIGLPISPHDVDRLCEAGVSGPGGRHYVDSSKIKFLHPRWSEREDIAIRTVCEQLGVPGGATHVIARFSCITIEAAGTISEICEPTESERFGTLQICLPSLHAGGDITVRANDTTITQNTDARCWWNCSYQAHFSDTFKTIDPICSGQRITLCYDLICTNSAVTPSSSSLSSQLATLKTALRNWNDSLEGSSDVPSMLAYALLETYKVNQGISNFAGLDFRRSKCIQRILSECDFSCFIAHIEREVEGFCSGETEEAGIASESEGEQSEASNDVQEPDNAIVKVHSRSLKITDLSELDGSSLICDVSLERSNIMQKRLFDRAPDHEETEEQLNFMDELEAEIATHHWSNTALLLMPRRLAMSFCVGHLRKFENGDLLSFYDAARRQAQDLIRYVTSNVQKYPDDTQCRLDVETLCDALIGANQRVEEARKQEANRGGHTFLRYGPPLYDSMTVALAAKSYLIIRDLCRFESALRSNGHDLHGSKVLSPDLLMDVLEASNSFSFSQLEPSFEVIVQLCSGTEELIETISTLTKSYKPESNVDQAAVIRWRRAAIGAMFAAIDEKPKDVVPALTECIAWDCENEWLEERAMPLVQANARRPWFTLAFLNALFQAGYHEILDCELVNQAFGTCAPTVIEGFVFPTQCPKNPNIHGHKPKAEFRVSVSPQPGICGYELMKFHRKLVKFGLSDLVRALLHKIAEKSDAPGAVEYFRSAILLYVHDALSSPESGALLADEECKNSLKTIIRNYLMSLVGSPVPKPTTWSQLPLGCGICAECRDLDLFLQDPSRCMIGFKRSREIREHLENRLRPRVSGLFSNLQLRTRSDRPNKSLVIEKTMKGWNTWYEDWNFRVREAHDWFHRANLPGDVREYALQLLGEVTKVDMSSFYQGPYPQTGSNPQGQITNVQKRGLEEQDENVPPAKRQAEVIDLSESP</sequence>
<dbReference type="Pfam" id="PF00043">
    <property type="entry name" value="GST_C"/>
    <property type="match status" value="1"/>
</dbReference>
<keyword evidence="6" id="KW-1185">Reference proteome</keyword>
<evidence type="ECO:0000256" key="2">
    <source>
        <dbReference type="SAM" id="MobiDB-lite"/>
    </source>
</evidence>
<organism evidence="5 6">
    <name type="scientific">Pseudocercospora fuligena</name>
    <dbReference type="NCBI Taxonomy" id="685502"/>
    <lineage>
        <taxon>Eukaryota</taxon>
        <taxon>Fungi</taxon>
        <taxon>Dikarya</taxon>
        <taxon>Ascomycota</taxon>
        <taxon>Pezizomycotina</taxon>
        <taxon>Dothideomycetes</taxon>
        <taxon>Dothideomycetidae</taxon>
        <taxon>Mycosphaerellales</taxon>
        <taxon>Mycosphaerellaceae</taxon>
        <taxon>Pseudocercospora</taxon>
    </lineage>
</organism>
<dbReference type="Gene3D" id="3.40.30.10">
    <property type="entry name" value="Glutaredoxin"/>
    <property type="match status" value="1"/>
</dbReference>
<dbReference type="AlphaFoldDB" id="A0A8H6RLT7"/>
<feature type="compositionally biased region" description="Polar residues" evidence="2">
    <location>
        <begin position="1133"/>
        <end position="1150"/>
    </location>
</feature>
<dbReference type="PROSITE" id="PS50405">
    <property type="entry name" value="GST_CTER"/>
    <property type="match status" value="1"/>
</dbReference>
<dbReference type="InterPro" id="IPR036249">
    <property type="entry name" value="Thioredoxin-like_sf"/>
</dbReference>
<dbReference type="Gene3D" id="1.20.1050.10">
    <property type="match status" value="1"/>
</dbReference>
<evidence type="ECO:0000313" key="5">
    <source>
        <dbReference type="EMBL" id="KAF7194205.1"/>
    </source>
</evidence>
<dbReference type="SFLD" id="SFLDG00358">
    <property type="entry name" value="Main_(cytGST)"/>
    <property type="match status" value="1"/>
</dbReference>
<feature type="region of interest" description="Disordered" evidence="2">
    <location>
        <begin position="499"/>
        <end position="521"/>
    </location>
</feature>
<accession>A0A8H6RLT7</accession>
<dbReference type="Proteomes" id="UP000660729">
    <property type="component" value="Unassembled WGS sequence"/>
</dbReference>
<dbReference type="EMBL" id="JABCIY010000063">
    <property type="protein sequence ID" value="KAF7194205.1"/>
    <property type="molecule type" value="Genomic_DNA"/>
</dbReference>
<evidence type="ECO:0000259" key="4">
    <source>
        <dbReference type="PROSITE" id="PS50405"/>
    </source>
</evidence>
<dbReference type="PROSITE" id="PS50404">
    <property type="entry name" value="GST_NTER"/>
    <property type="match status" value="1"/>
</dbReference>